<gene>
    <name evidence="1" type="ORF">Vadar_006412</name>
</gene>
<comment type="caution">
    <text evidence="1">The sequence shown here is derived from an EMBL/GenBank/DDBJ whole genome shotgun (WGS) entry which is preliminary data.</text>
</comment>
<name>A0ACB7Z9Z9_9ERIC</name>
<accession>A0ACB7Z9Z9</accession>
<sequence length="560" mass="61831">MLSMKKVKKSMLKACTAAQLRDNVSNEVAGDVKSKKKKKQRKNKKKKMVQQPVETVLVAKEEENVKTSEALEIKKLAAANCVEISDNIVLRKLLRGPRYFDPPDSGWRTCYNCGEGGHTTANCSSVKRKKPCFFCGSLEHHAKQCKKRRDCFICEKGGHLAINCPGKQKWGPQNPKKCLKCGGFCHDMFSCKNDYSPDDLKEIQCYICNSFGHLCCAAFGDISRREPSCYRCGQLGHTGLECRRSRGEPTSAGPLSSCFKSGEEGHFALECTTSTEIHKRNLDLATPTQKLSKRNRKTEGVRSMPSDSGKSQKRKRAQYEGGRFSTPPNLRQSGGLITEYSGDLQRGYAQVPRWGSPVIPTYNAQVPGWGSPVIPTYNAPVPGWGSPVTPIYNGNLIYTPLADGRPSRTLNYSGFDYEAPPVGSKPLNWCWSNCGLSQTVGSGGVQFKYGLKTRIERHSRATINCQLKGSLPPDEGTGWSSSSDRNSKLKIGSPVIVIEAPKMIKTAASVPCLRVNTDLVKPGDVGRIVSRKPKDVWAVRLTIGTYLIDGKYFKPLDIDE</sequence>
<dbReference type="Proteomes" id="UP000828048">
    <property type="component" value="Chromosome 12"/>
</dbReference>
<protein>
    <submittedName>
        <fullName evidence="1">Uncharacterized protein</fullName>
    </submittedName>
</protein>
<evidence type="ECO:0000313" key="2">
    <source>
        <dbReference type="Proteomes" id="UP000828048"/>
    </source>
</evidence>
<dbReference type="EMBL" id="CM037162">
    <property type="protein sequence ID" value="KAH7862556.1"/>
    <property type="molecule type" value="Genomic_DNA"/>
</dbReference>
<reference evidence="1 2" key="1">
    <citation type="journal article" date="2021" name="Hortic Res">
        <title>High-quality reference genome and annotation aids understanding of berry development for evergreen blueberry (Vaccinium darrowii).</title>
        <authorList>
            <person name="Yu J."/>
            <person name="Hulse-Kemp A.M."/>
            <person name="Babiker E."/>
            <person name="Staton M."/>
        </authorList>
    </citation>
    <scope>NUCLEOTIDE SEQUENCE [LARGE SCALE GENOMIC DNA]</scope>
    <source>
        <strain evidence="2">cv. NJ 8807/NJ 8810</strain>
        <tissue evidence="1">Young leaf</tissue>
    </source>
</reference>
<organism evidence="1 2">
    <name type="scientific">Vaccinium darrowii</name>
    <dbReference type="NCBI Taxonomy" id="229202"/>
    <lineage>
        <taxon>Eukaryota</taxon>
        <taxon>Viridiplantae</taxon>
        <taxon>Streptophyta</taxon>
        <taxon>Embryophyta</taxon>
        <taxon>Tracheophyta</taxon>
        <taxon>Spermatophyta</taxon>
        <taxon>Magnoliopsida</taxon>
        <taxon>eudicotyledons</taxon>
        <taxon>Gunneridae</taxon>
        <taxon>Pentapetalae</taxon>
        <taxon>asterids</taxon>
        <taxon>Ericales</taxon>
        <taxon>Ericaceae</taxon>
        <taxon>Vaccinioideae</taxon>
        <taxon>Vaccinieae</taxon>
        <taxon>Vaccinium</taxon>
    </lineage>
</organism>
<proteinExistence type="predicted"/>
<keyword evidence="2" id="KW-1185">Reference proteome</keyword>
<evidence type="ECO:0000313" key="1">
    <source>
        <dbReference type="EMBL" id="KAH7862556.1"/>
    </source>
</evidence>